<evidence type="ECO:0000259" key="1">
    <source>
        <dbReference type="Pfam" id="PF01494"/>
    </source>
</evidence>
<organism evidence="2 3">
    <name type="scientific">Auraticoccus monumenti</name>
    <dbReference type="NCBI Taxonomy" id="675864"/>
    <lineage>
        <taxon>Bacteria</taxon>
        <taxon>Bacillati</taxon>
        <taxon>Actinomycetota</taxon>
        <taxon>Actinomycetes</taxon>
        <taxon>Propionibacteriales</taxon>
        <taxon>Propionibacteriaceae</taxon>
        <taxon>Auraticoccus</taxon>
    </lineage>
</organism>
<reference evidence="2 3" key="1">
    <citation type="submission" date="2016-10" db="EMBL/GenBank/DDBJ databases">
        <authorList>
            <person name="de Groot N.N."/>
        </authorList>
    </citation>
    <scope>NUCLEOTIDE SEQUENCE [LARGE SCALE GENOMIC DNA]</scope>
    <source>
        <strain evidence="2 3">MON 2.2</strain>
    </source>
</reference>
<dbReference type="Proteomes" id="UP000198546">
    <property type="component" value="Chromosome i"/>
</dbReference>
<feature type="domain" description="FAD-binding" evidence="1">
    <location>
        <begin position="277"/>
        <end position="343"/>
    </location>
</feature>
<keyword evidence="3" id="KW-1185">Reference proteome</keyword>
<dbReference type="InterPro" id="IPR036188">
    <property type="entry name" value="FAD/NAD-bd_sf"/>
</dbReference>
<accession>A0A1G6SM26</accession>
<dbReference type="InterPro" id="IPR051704">
    <property type="entry name" value="FAD_aromatic-hydroxylase"/>
</dbReference>
<dbReference type="AlphaFoldDB" id="A0A1G6SM26"/>
<dbReference type="SUPFAM" id="SSF51905">
    <property type="entry name" value="FAD/NAD(P)-binding domain"/>
    <property type="match status" value="1"/>
</dbReference>
<name>A0A1G6SM26_9ACTN</name>
<dbReference type="Gene3D" id="3.50.50.60">
    <property type="entry name" value="FAD/NAD(P)-binding domain"/>
    <property type="match status" value="1"/>
</dbReference>
<gene>
    <name evidence="2" type="ORF">SAMN04489747_0350</name>
</gene>
<dbReference type="RefSeq" id="WP_090590038.1">
    <property type="nucleotide sequence ID" value="NZ_LT629688.1"/>
</dbReference>
<dbReference type="Pfam" id="PF01494">
    <property type="entry name" value="FAD_binding_3"/>
    <property type="match status" value="2"/>
</dbReference>
<dbReference type="PANTHER" id="PTHR46865">
    <property type="entry name" value="OXIDOREDUCTASE-RELATED"/>
    <property type="match status" value="1"/>
</dbReference>
<sequence length="394" mass="41871">MRAVVSGAGIAGLSHALALTRLGWEVTVVEVAPGPRRGGYMIDFFGPGWAAAEELGVLEALRAGGRVYRSARYVDARGRQTGQLGLDTFLRTTGGRYFSILRPEIEEVLREALPPEVVLRHGRVITRIDQEPGAGAPVRVGLDDGTVLAADLVLGADGLHSGVRRLVLGEEGSFLRPLGYHTAAFTCTAPHLAERLGEDVHLTDVRDGQVGVFAVDLGRPDERPGGAGVVSAFVVTRGGVDLPSDPQAAVRRELVRHGPVAAELVDRVPPDVYLDVVAQSVVPRWRRGRVVVVGDAAHAVSLLAGQGASLAIAGATALAGQLGGGRDLDEALTAYETSWRSVVEPVQATGRRAASAFVPRTRRDQWLRRLVLRAARLPWVDRRLTASITGAATH</sequence>
<evidence type="ECO:0000313" key="2">
    <source>
        <dbReference type="EMBL" id="SDD17185.1"/>
    </source>
</evidence>
<dbReference type="STRING" id="675864.SAMN04489747_0350"/>
<protein>
    <submittedName>
        <fullName evidence="2">2-polyprenyl-6-methoxyphenol hydroxylase</fullName>
    </submittedName>
</protein>
<evidence type="ECO:0000313" key="3">
    <source>
        <dbReference type="Proteomes" id="UP000198546"/>
    </source>
</evidence>
<dbReference type="EMBL" id="LT629688">
    <property type="protein sequence ID" value="SDD17185.1"/>
    <property type="molecule type" value="Genomic_DNA"/>
</dbReference>
<dbReference type="GO" id="GO:0071949">
    <property type="term" value="F:FAD binding"/>
    <property type="evidence" value="ECO:0007669"/>
    <property type="project" value="InterPro"/>
</dbReference>
<proteinExistence type="predicted"/>
<feature type="domain" description="FAD-binding" evidence="1">
    <location>
        <begin position="4"/>
        <end position="166"/>
    </location>
</feature>
<dbReference type="PRINTS" id="PR00420">
    <property type="entry name" value="RNGMNOXGNASE"/>
</dbReference>
<dbReference type="InterPro" id="IPR002938">
    <property type="entry name" value="FAD-bd"/>
</dbReference>
<dbReference type="PANTHER" id="PTHR46865:SF8">
    <property type="entry name" value="POSSIBLE OXIDOREDUCTASE"/>
    <property type="match status" value="1"/>
</dbReference>